<dbReference type="SMART" id="SM00408">
    <property type="entry name" value="IGc2"/>
    <property type="match status" value="3"/>
</dbReference>
<dbReference type="PANTHER" id="PTHR10075:SF100">
    <property type="entry name" value="FASCICLIN-2"/>
    <property type="match status" value="1"/>
</dbReference>
<dbReference type="GO" id="GO:0098632">
    <property type="term" value="F:cell-cell adhesion mediator activity"/>
    <property type="evidence" value="ECO:0007669"/>
    <property type="project" value="TreeGrafter"/>
</dbReference>
<evidence type="ECO:0000313" key="4">
    <source>
        <dbReference type="Proteomes" id="UP000271974"/>
    </source>
</evidence>
<feature type="domain" description="Ig-like" evidence="2">
    <location>
        <begin position="410"/>
        <end position="484"/>
    </location>
</feature>
<dbReference type="Pfam" id="PF13927">
    <property type="entry name" value="Ig_3"/>
    <property type="match status" value="2"/>
</dbReference>
<dbReference type="CDD" id="cd00096">
    <property type="entry name" value="Ig"/>
    <property type="match status" value="1"/>
</dbReference>
<feature type="domain" description="Ig-like" evidence="2">
    <location>
        <begin position="307"/>
        <end position="400"/>
    </location>
</feature>
<protein>
    <recommendedName>
        <fullName evidence="2">Ig-like domain-containing protein</fullName>
    </recommendedName>
</protein>
<keyword evidence="4" id="KW-1185">Reference proteome</keyword>
<gene>
    <name evidence="3" type="ORF">EGW08_017868</name>
</gene>
<keyword evidence="1" id="KW-0393">Immunoglobulin domain</keyword>
<dbReference type="GO" id="GO:0007411">
    <property type="term" value="P:axon guidance"/>
    <property type="evidence" value="ECO:0007669"/>
    <property type="project" value="TreeGrafter"/>
</dbReference>
<dbReference type="InterPro" id="IPR007110">
    <property type="entry name" value="Ig-like_dom"/>
</dbReference>
<reference evidence="3 4" key="1">
    <citation type="submission" date="2019-01" db="EMBL/GenBank/DDBJ databases">
        <title>A draft genome assembly of the solar-powered sea slug Elysia chlorotica.</title>
        <authorList>
            <person name="Cai H."/>
            <person name="Li Q."/>
            <person name="Fang X."/>
            <person name="Li J."/>
            <person name="Curtis N.E."/>
            <person name="Altenburger A."/>
            <person name="Shibata T."/>
            <person name="Feng M."/>
            <person name="Maeda T."/>
            <person name="Schwartz J.A."/>
            <person name="Shigenobu S."/>
            <person name="Lundholm N."/>
            <person name="Nishiyama T."/>
            <person name="Yang H."/>
            <person name="Hasebe M."/>
            <person name="Li S."/>
            <person name="Pierce S.K."/>
            <person name="Wang J."/>
        </authorList>
    </citation>
    <scope>NUCLEOTIDE SEQUENCE [LARGE SCALE GENOMIC DNA]</scope>
    <source>
        <strain evidence="3">EC2010</strain>
        <tissue evidence="3">Whole organism of an adult</tissue>
    </source>
</reference>
<name>A0A3S0ZGL0_ELYCH</name>
<feature type="domain" description="Ig-like" evidence="2">
    <location>
        <begin position="493"/>
        <end position="582"/>
    </location>
</feature>
<dbReference type="InterPro" id="IPR003599">
    <property type="entry name" value="Ig_sub"/>
</dbReference>
<dbReference type="SUPFAM" id="SSF48726">
    <property type="entry name" value="Immunoglobulin"/>
    <property type="match status" value="3"/>
</dbReference>
<dbReference type="OrthoDB" id="6039157at2759"/>
<dbReference type="InterPro" id="IPR003598">
    <property type="entry name" value="Ig_sub2"/>
</dbReference>
<proteinExistence type="predicted"/>
<dbReference type="STRING" id="188477.A0A3S0ZGL0"/>
<dbReference type="GO" id="GO:0030424">
    <property type="term" value="C:axon"/>
    <property type="evidence" value="ECO:0007669"/>
    <property type="project" value="TreeGrafter"/>
</dbReference>
<dbReference type="EMBL" id="RQTK01000837">
    <property type="protein sequence ID" value="RUS74369.1"/>
    <property type="molecule type" value="Genomic_DNA"/>
</dbReference>
<dbReference type="InterPro" id="IPR013783">
    <property type="entry name" value="Ig-like_fold"/>
</dbReference>
<sequence length="585" mass="64293">MAEVRCFDCSGMSSPYDCTKIQRCRTDEQCYLRAYVNDAYSIMYDMGCQSNSFCSVVPKRSLSQEKEILDFTYAQLALAKDAANMSMVDVFAGSPHKDLHITAEDDAGNADELPHSIQKRQYEIPLCTKCCDQDHCNSDLCPSSLITKPSGLRCYDCGFATVTDPVLCLNVRYCGSDEKCHVASQTSPFGIKYQVNCDSVSRCTDSSTPFGKRDVFDFENVSISEIADSQNDGSGGISERDIADPGADELQRVSRAGATRCFTCCDNDFCNIDYCSRYRPLPGITNISTVTTTSTTTAATTLTTPDPRLSLLFVQFPEDVERELNTAPVRWVCQADGLPAPVYRWTRSPGATDVTSQAAVSADGKTSTLTFDPVTPADEGTYTCEASNMYESVNRTGTLTVWAPLGYTDPKLISVTEVQEGSDVTLNCEHTGYPVPQYSWEISLENGVNSNSTLTKYVLSNVSRDDSGTYECYVDNGRENRTVTTRLNVTYAPEFTSMLPVSINVTEGSNFTFQCPAEGNPPPEWAFMYVDESNFPHILSNVFTTANSDALIITKMLDSYSGSYTCYIKNNLGTKSQTVTVKVVP</sequence>
<evidence type="ECO:0000259" key="2">
    <source>
        <dbReference type="PROSITE" id="PS50835"/>
    </source>
</evidence>
<organism evidence="3 4">
    <name type="scientific">Elysia chlorotica</name>
    <name type="common">Eastern emerald elysia</name>
    <name type="synonym">Sea slug</name>
    <dbReference type="NCBI Taxonomy" id="188477"/>
    <lineage>
        <taxon>Eukaryota</taxon>
        <taxon>Metazoa</taxon>
        <taxon>Spiralia</taxon>
        <taxon>Lophotrochozoa</taxon>
        <taxon>Mollusca</taxon>
        <taxon>Gastropoda</taxon>
        <taxon>Heterobranchia</taxon>
        <taxon>Euthyneura</taxon>
        <taxon>Panpulmonata</taxon>
        <taxon>Sacoglossa</taxon>
        <taxon>Placobranchoidea</taxon>
        <taxon>Plakobranchidae</taxon>
        <taxon>Elysia</taxon>
    </lineage>
</organism>
<dbReference type="PROSITE" id="PS50835">
    <property type="entry name" value="IG_LIKE"/>
    <property type="match status" value="3"/>
</dbReference>
<dbReference type="GO" id="GO:0005886">
    <property type="term" value="C:plasma membrane"/>
    <property type="evidence" value="ECO:0007669"/>
    <property type="project" value="TreeGrafter"/>
</dbReference>
<dbReference type="Pfam" id="PF07679">
    <property type="entry name" value="I-set"/>
    <property type="match status" value="1"/>
</dbReference>
<dbReference type="GO" id="GO:0070593">
    <property type="term" value="P:dendrite self-avoidance"/>
    <property type="evidence" value="ECO:0007669"/>
    <property type="project" value="TreeGrafter"/>
</dbReference>
<dbReference type="InterPro" id="IPR036179">
    <property type="entry name" value="Ig-like_dom_sf"/>
</dbReference>
<dbReference type="Gene3D" id="2.60.40.10">
    <property type="entry name" value="Immunoglobulins"/>
    <property type="match status" value="3"/>
</dbReference>
<dbReference type="PANTHER" id="PTHR10075">
    <property type="entry name" value="BASIGIN RELATED"/>
    <property type="match status" value="1"/>
</dbReference>
<dbReference type="AlphaFoldDB" id="A0A3S0ZGL0"/>
<comment type="caution">
    <text evidence="3">The sequence shown here is derived from an EMBL/GenBank/DDBJ whole genome shotgun (WGS) entry which is preliminary data.</text>
</comment>
<evidence type="ECO:0000313" key="3">
    <source>
        <dbReference type="EMBL" id="RUS74369.1"/>
    </source>
</evidence>
<evidence type="ECO:0000256" key="1">
    <source>
        <dbReference type="ARBA" id="ARBA00023319"/>
    </source>
</evidence>
<dbReference type="Proteomes" id="UP000271974">
    <property type="component" value="Unassembled WGS sequence"/>
</dbReference>
<accession>A0A3S0ZGL0</accession>
<dbReference type="GO" id="GO:0007156">
    <property type="term" value="P:homophilic cell adhesion via plasma membrane adhesion molecules"/>
    <property type="evidence" value="ECO:0007669"/>
    <property type="project" value="TreeGrafter"/>
</dbReference>
<dbReference type="InterPro" id="IPR013098">
    <property type="entry name" value="Ig_I-set"/>
</dbReference>
<dbReference type="SMART" id="SM00409">
    <property type="entry name" value="IG"/>
    <property type="match status" value="3"/>
</dbReference>